<keyword evidence="2" id="KW-0472">Membrane</keyword>
<dbReference type="InterPro" id="IPR057601">
    <property type="entry name" value="Oar-like_b-barrel"/>
</dbReference>
<dbReference type="Proteomes" id="UP000289437">
    <property type="component" value="Unassembled WGS sequence"/>
</dbReference>
<reference evidence="6" key="2">
    <citation type="submission" date="2019-02" db="EMBL/GenBank/DDBJ databases">
        <title>Granulicella sibirica sp. nov., a psychrotolerant acidobacterium isolated from an organic soil layer in forested tundra, West Siberia.</title>
        <authorList>
            <person name="Oshkin I.Y."/>
            <person name="Kulichevskaya I.S."/>
            <person name="Rijpstra W.I.C."/>
            <person name="Sinninghe Damste J.S."/>
            <person name="Rakitin A.L."/>
            <person name="Ravin N.V."/>
            <person name="Dedysh S.N."/>
        </authorList>
    </citation>
    <scope>NUCLEOTIDE SEQUENCE [LARGE SCALE GENOMIC DNA]</scope>
    <source>
        <strain evidence="6">AF10</strain>
    </source>
</reference>
<evidence type="ECO:0000256" key="3">
    <source>
        <dbReference type="ARBA" id="ARBA00023237"/>
    </source>
</evidence>
<dbReference type="EMBL" id="RDSM01000003">
    <property type="protein sequence ID" value="RXH54733.1"/>
    <property type="molecule type" value="Genomic_DNA"/>
</dbReference>
<keyword evidence="6" id="KW-1185">Reference proteome</keyword>
<reference evidence="5 6" key="1">
    <citation type="submission" date="2018-11" db="EMBL/GenBank/DDBJ databases">
        <authorList>
            <person name="Mardanov A.V."/>
            <person name="Ravin N.V."/>
            <person name="Dedysh S.N."/>
        </authorList>
    </citation>
    <scope>NUCLEOTIDE SEQUENCE [LARGE SCALE GENOMIC DNA]</scope>
    <source>
        <strain evidence="5 6">AF10</strain>
    </source>
</reference>
<dbReference type="OrthoDB" id="99825at2"/>
<accession>A0A4Q0SUK9</accession>
<evidence type="ECO:0000313" key="5">
    <source>
        <dbReference type="EMBL" id="RXH54733.1"/>
    </source>
</evidence>
<dbReference type="GO" id="GO:0009279">
    <property type="term" value="C:cell outer membrane"/>
    <property type="evidence" value="ECO:0007669"/>
    <property type="project" value="UniProtKB-SubCell"/>
</dbReference>
<evidence type="ECO:0000256" key="2">
    <source>
        <dbReference type="ARBA" id="ARBA00023136"/>
    </source>
</evidence>
<dbReference type="InterPro" id="IPR036942">
    <property type="entry name" value="Beta-barrel_TonB_sf"/>
</dbReference>
<dbReference type="RefSeq" id="WP_128914475.1">
    <property type="nucleotide sequence ID" value="NZ_RDSM01000003.1"/>
</dbReference>
<name>A0A4Q0SUK9_9BACT</name>
<sequence length="1008" mass="110253">MRLETTNSNAQFATPATGIITSKSGTNALHGSLFETARNNAIGIAKVRQNPSNFAAPHYVRNEFGASAGGPVRMPHLYNGTDKTFFFFAYERYSLRSFASELVYVPKLEWRTGDFSTLTNSAGILQTLYDPATTNSAGQRTPFAGNKIDPSRESPLAKNILAITPLPTTADNPNVTPNLNTAGINNSTIPQYNFRIDHAVNEANKLYLRYTWIDQNQATLRNYPSNSAQTIAGAGFPDGASGAQVLLVTTISSALGYTHIFSPTFVSETNLSQQWFQQYFVGGGDPTLNYEAALGLPNNFGEVGFPTINGATMPYGGTQFNYKENQIISNIDENLTKVLGKHQLLFGGRYRHERFGYLPDRNGDTVNFGAYATANLDPTTGANYSGVANTGNGNADLFLGAASSYSVNLNAPFVHYRDMEFDTYIQDNWHVNKNLTLNLGLRWEIHPAAQTHDGITESFDLAKKAIVIPNPISFYVQKGYTTQAIVTNLANLGVNFETPQAAGIPQSMLYNYNFNFGPRLGFAYTPFDGRRGTVIRAGYGRFIYPVPVRNSLKITASNPPFTANYSQSYISASQSPDGLPNYLLRAKQAVVAGQNSSGVVNSATTTSIQPGVTFNTLDPHYAPDTVTEFNATVEQPLKYNTVLRVTYLYDHGANLDQNNYYNNHPSTYVYEAANGIVPPTGQYANTATGPYDQTTYGGNYISQKSGYSNDNALQVNLQRLKKNGYAFQIYWVYSRAFRVGGNTFRDSQLYPAANYLPGVLPGTDLSTLNRFENYQIDSAIPEHHIGFNGLVDVPVGRGKKFLGNANWLVNELVGGFQIAGTGQVLSQWFQVAASNWGTTNPVQVYKSAHAITDCRSGVCRNENLWFNGYIAPGTIGAATNGVSGLPSGYMPYEAPINNVPGTTNYGNNNVPLTLKNGSVVQVGYSAGPSGANRFSHTFLQGPINYNADLSIFKIFPITERVNLRINADAFNAFNIQGYTNPNTTDGTQNFLNSYWTGRQIQLTARLSF</sequence>
<evidence type="ECO:0000256" key="1">
    <source>
        <dbReference type="ARBA" id="ARBA00004442"/>
    </source>
</evidence>
<dbReference type="Gene3D" id="2.40.170.20">
    <property type="entry name" value="TonB-dependent receptor, beta-barrel domain"/>
    <property type="match status" value="1"/>
</dbReference>
<dbReference type="AlphaFoldDB" id="A0A4Q0SUK9"/>
<gene>
    <name evidence="5" type="ORF">GRAN_3837</name>
</gene>
<comment type="caution">
    <text evidence="5">The sequence shown here is derived from an EMBL/GenBank/DDBJ whole genome shotgun (WGS) entry which is preliminary data.</text>
</comment>
<comment type="subcellular location">
    <subcellularLocation>
        <location evidence="1">Cell outer membrane</location>
    </subcellularLocation>
</comment>
<evidence type="ECO:0000259" key="4">
    <source>
        <dbReference type="Pfam" id="PF25183"/>
    </source>
</evidence>
<organism evidence="5 6">
    <name type="scientific">Granulicella sibirica</name>
    <dbReference type="NCBI Taxonomy" id="2479048"/>
    <lineage>
        <taxon>Bacteria</taxon>
        <taxon>Pseudomonadati</taxon>
        <taxon>Acidobacteriota</taxon>
        <taxon>Terriglobia</taxon>
        <taxon>Terriglobales</taxon>
        <taxon>Acidobacteriaceae</taxon>
        <taxon>Granulicella</taxon>
    </lineage>
</organism>
<feature type="domain" description="TonB-dependent transporter Oar-like beta-barrel" evidence="4">
    <location>
        <begin position="22"/>
        <end position="1001"/>
    </location>
</feature>
<protein>
    <submittedName>
        <fullName evidence="5">Oar protein</fullName>
    </submittedName>
</protein>
<proteinExistence type="predicted"/>
<keyword evidence="3" id="KW-0998">Cell outer membrane</keyword>
<evidence type="ECO:0000313" key="6">
    <source>
        <dbReference type="Proteomes" id="UP000289437"/>
    </source>
</evidence>
<dbReference type="SUPFAM" id="SSF56935">
    <property type="entry name" value="Porins"/>
    <property type="match status" value="1"/>
</dbReference>
<dbReference type="Pfam" id="PF25183">
    <property type="entry name" value="OMP_b-brl_4"/>
    <property type="match status" value="1"/>
</dbReference>